<keyword evidence="2" id="KW-1185">Reference proteome</keyword>
<dbReference type="Ensembl" id="ENSLACT00000001066.1">
    <property type="protein sequence ID" value="ENSLACP00000001056.1"/>
    <property type="gene ID" value="ENSLACG00000000945.1"/>
</dbReference>
<reference evidence="1" key="2">
    <citation type="submission" date="2025-08" db="UniProtKB">
        <authorList>
            <consortium name="Ensembl"/>
        </authorList>
    </citation>
    <scope>IDENTIFICATION</scope>
</reference>
<dbReference type="GO" id="GO:0007018">
    <property type="term" value="P:microtubule-based movement"/>
    <property type="evidence" value="ECO:0007669"/>
    <property type="project" value="InterPro"/>
</dbReference>
<dbReference type="GeneTree" id="ENSGT00940000154761"/>
<proteinExistence type="predicted"/>
<dbReference type="STRING" id="7897.ENSLACP00000001056"/>
<protein>
    <submittedName>
        <fullName evidence="1">Uncharacterized protein</fullName>
    </submittedName>
</protein>
<dbReference type="EMBL" id="AFYH01242630">
    <property type="status" value="NOT_ANNOTATED_CDS"/>
    <property type="molecule type" value="Genomic_DNA"/>
</dbReference>
<dbReference type="GO" id="GO:0045505">
    <property type="term" value="F:dynein intermediate chain binding"/>
    <property type="evidence" value="ECO:0007669"/>
    <property type="project" value="InterPro"/>
</dbReference>
<dbReference type="OMA" id="XDGISGA"/>
<dbReference type="GO" id="GO:0051959">
    <property type="term" value="F:dynein light intermediate chain binding"/>
    <property type="evidence" value="ECO:0007669"/>
    <property type="project" value="InterPro"/>
</dbReference>
<dbReference type="HOGENOM" id="CLU_056299_0_0_1"/>
<dbReference type="eggNOG" id="KOG3595">
    <property type="taxonomic scope" value="Eukaryota"/>
</dbReference>
<name>H2ZUI5_LATCH</name>
<sequence>MLHRKQNISHKQCSVFVIFIRLADYLIMNTLHILAVNSVTALLKYLTEQLKQTPLADEINSWNTEQKEKADTSDRKGTKVCGAQEEEEPLLPMFLTELILESPALFFQPSLDDFLEGTAEAVKRFQDTVFSVANLVPDSYFNAFTQPIINNKLEEKTCGEGPSLATMFDNDKHLQSIVQKIKETIQLAFDTANIYADTFETFCQYFKENESLNLDVLKEQDHGVPFFAEQLEKYHREHKDALAIKEKRNLGMLLVDASKLKAKLIPSPLRCLEAINDLLPTLAKKKMDAIISEAQDAQFKLEMVPTTTTEYVNSLIFLDDIQERV</sequence>
<dbReference type="AlphaFoldDB" id="H2ZUI5"/>
<dbReference type="GO" id="GO:0030286">
    <property type="term" value="C:dynein complex"/>
    <property type="evidence" value="ECO:0007669"/>
    <property type="project" value="InterPro"/>
</dbReference>
<dbReference type="InterPro" id="IPR026983">
    <property type="entry name" value="DHC"/>
</dbReference>
<evidence type="ECO:0000313" key="1">
    <source>
        <dbReference type="Ensembl" id="ENSLACP00000001056.1"/>
    </source>
</evidence>
<dbReference type="PANTHER" id="PTHR22878">
    <property type="entry name" value="DYNEIN HEAVY CHAIN 6, AXONEMAL-LIKE-RELATED"/>
    <property type="match status" value="1"/>
</dbReference>
<dbReference type="EMBL" id="AFYH01242636">
    <property type="status" value="NOT_ANNOTATED_CDS"/>
    <property type="molecule type" value="Genomic_DNA"/>
</dbReference>
<evidence type="ECO:0000313" key="2">
    <source>
        <dbReference type="Proteomes" id="UP000008672"/>
    </source>
</evidence>
<reference evidence="1" key="3">
    <citation type="submission" date="2025-09" db="UniProtKB">
        <authorList>
            <consortium name="Ensembl"/>
        </authorList>
    </citation>
    <scope>IDENTIFICATION</scope>
</reference>
<dbReference type="EMBL" id="AFYH01242633">
    <property type="status" value="NOT_ANNOTATED_CDS"/>
    <property type="molecule type" value="Genomic_DNA"/>
</dbReference>
<dbReference type="EMBL" id="AFYH01242629">
    <property type="status" value="NOT_ANNOTATED_CDS"/>
    <property type="molecule type" value="Genomic_DNA"/>
</dbReference>
<dbReference type="InParanoid" id="H2ZUI5"/>
<dbReference type="EMBL" id="AFYH01242632">
    <property type="status" value="NOT_ANNOTATED_CDS"/>
    <property type="molecule type" value="Genomic_DNA"/>
</dbReference>
<reference evidence="2" key="1">
    <citation type="submission" date="2011-08" db="EMBL/GenBank/DDBJ databases">
        <title>The draft genome of Latimeria chalumnae.</title>
        <authorList>
            <person name="Di Palma F."/>
            <person name="Alfoldi J."/>
            <person name="Johnson J."/>
            <person name="Berlin A."/>
            <person name="Gnerre S."/>
            <person name="Jaffe D."/>
            <person name="MacCallum I."/>
            <person name="Young S."/>
            <person name="Walker B.J."/>
            <person name="Lander E."/>
            <person name="Lindblad-Toh K."/>
        </authorList>
    </citation>
    <scope>NUCLEOTIDE SEQUENCE [LARGE SCALE GENOMIC DNA]</scope>
    <source>
        <strain evidence="2">Wild caught</strain>
    </source>
</reference>
<dbReference type="EMBL" id="AFYH01242635">
    <property type="status" value="NOT_ANNOTATED_CDS"/>
    <property type="molecule type" value="Genomic_DNA"/>
</dbReference>
<accession>H2ZUI5</accession>
<dbReference type="Proteomes" id="UP000008672">
    <property type="component" value="Unassembled WGS sequence"/>
</dbReference>
<organism evidence="1 2">
    <name type="scientific">Latimeria chalumnae</name>
    <name type="common">Coelacanth</name>
    <dbReference type="NCBI Taxonomy" id="7897"/>
    <lineage>
        <taxon>Eukaryota</taxon>
        <taxon>Metazoa</taxon>
        <taxon>Chordata</taxon>
        <taxon>Craniata</taxon>
        <taxon>Vertebrata</taxon>
        <taxon>Euteleostomi</taxon>
        <taxon>Coelacanthiformes</taxon>
        <taxon>Coelacanthidae</taxon>
        <taxon>Latimeria</taxon>
    </lineage>
</organism>
<dbReference type="PANTHER" id="PTHR22878:SF67">
    <property type="entry name" value="DYNEIN AXONEMAL HEAVY CHAIN 6"/>
    <property type="match status" value="1"/>
</dbReference>
<dbReference type="EMBL" id="AFYH01242631">
    <property type="status" value="NOT_ANNOTATED_CDS"/>
    <property type="molecule type" value="Genomic_DNA"/>
</dbReference>
<dbReference type="EMBL" id="AFYH01242634">
    <property type="status" value="NOT_ANNOTATED_CDS"/>
    <property type="molecule type" value="Genomic_DNA"/>
</dbReference>